<feature type="non-terminal residue" evidence="2">
    <location>
        <position position="64"/>
    </location>
</feature>
<reference evidence="2" key="1">
    <citation type="submission" date="2018-11" db="EMBL/GenBank/DDBJ databases">
        <authorList>
            <consortium name="Genoscope - CEA"/>
            <person name="William W."/>
        </authorList>
    </citation>
    <scope>NUCLEOTIDE SEQUENCE</scope>
</reference>
<proteinExistence type="predicted"/>
<name>A0A3P5Z4I2_BRACM</name>
<dbReference type="EMBL" id="LS974617">
    <property type="protein sequence ID" value="CAG7887251.1"/>
    <property type="molecule type" value="Genomic_DNA"/>
</dbReference>
<protein>
    <submittedName>
        <fullName evidence="1">Uncharacterized protein</fullName>
    </submittedName>
</protein>
<evidence type="ECO:0000313" key="1">
    <source>
        <dbReference type="EMBL" id="CAG7887251.1"/>
    </source>
</evidence>
<dbReference type="AlphaFoldDB" id="A0A3P5Z4I2"/>
<dbReference type="EMBL" id="LR031571">
    <property type="protein sequence ID" value="VDC74772.1"/>
    <property type="molecule type" value="Genomic_DNA"/>
</dbReference>
<gene>
    <name evidence="2" type="ORF">BRAA01T01274Z</name>
    <name evidence="1" type="ORF">BRAPAZ1V2_A01P13270.2</name>
</gene>
<evidence type="ECO:0000313" key="2">
    <source>
        <dbReference type="EMBL" id="VDC74772.1"/>
    </source>
</evidence>
<organism evidence="2">
    <name type="scientific">Brassica campestris</name>
    <name type="common">Field mustard</name>
    <dbReference type="NCBI Taxonomy" id="3711"/>
    <lineage>
        <taxon>Eukaryota</taxon>
        <taxon>Viridiplantae</taxon>
        <taxon>Streptophyta</taxon>
        <taxon>Embryophyta</taxon>
        <taxon>Tracheophyta</taxon>
        <taxon>Spermatophyta</taxon>
        <taxon>Magnoliopsida</taxon>
        <taxon>eudicotyledons</taxon>
        <taxon>Gunneridae</taxon>
        <taxon>Pentapetalae</taxon>
        <taxon>rosids</taxon>
        <taxon>malvids</taxon>
        <taxon>Brassicales</taxon>
        <taxon>Brassicaceae</taxon>
        <taxon>Brassiceae</taxon>
        <taxon>Brassica</taxon>
    </lineage>
</organism>
<dbReference type="Proteomes" id="UP000694005">
    <property type="component" value="Chromosome A01"/>
</dbReference>
<accession>A0A3P5Z4I2</accession>
<sequence>MKPLPIVEAFDSFEAINDLSVSHLPAKRDCLMLFMLHIFIHHISLNLPLLLSDTMMGVLSWIQE</sequence>
<dbReference type="Gramene" id="A01p13270.2_BraZ1">
    <property type="protein sequence ID" value="A01p13270.2_BraZ1.CDS"/>
    <property type="gene ID" value="A01g13270.2_BraZ1"/>
</dbReference>